<evidence type="ECO:0000313" key="1">
    <source>
        <dbReference type="EMBL" id="CBI82852.1"/>
    </source>
</evidence>
<reference evidence="1" key="1">
    <citation type="journal article" date="2011" name="PLoS Genet.">
        <title>Parallel evolution of a type IV secretion system in radiating lineages of the host-restricted bacterial pathogen Bartonella.</title>
        <authorList>
            <person name="Engel P."/>
            <person name="Salzburger W."/>
            <person name="Liesch M."/>
            <person name="Chang C.C."/>
            <person name="Maruyama S."/>
            <person name="Lanz C."/>
            <person name="Calteau A."/>
            <person name="Lajus A."/>
            <person name="Medigue C."/>
            <person name="Schuster S.C."/>
            <person name="Dehio C."/>
        </authorList>
    </citation>
    <scope>NUCLEOTIDE SEQUENCE</scope>
    <source>
        <strain evidence="1">R1</strain>
    </source>
</reference>
<name>E6Z164_BARSR</name>
<proteinExistence type="predicted"/>
<organism evidence="1">
    <name type="scientific">Bartonella schoenbuchensis (strain DSM 13525 / NCTC 13165 / R1)</name>
    <dbReference type="NCBI Taxonomy" id="687861"/>
    <lineage>
        <taxon>Bacteria</taxon>
        <taxon>Pseudomonadati</taxon>
        <taxon>Pseudomonadota</taxon>
        <taxon>Alphaproteobacteria</taxon>
        <taxon>Hyphomicrobiales</taxon>
        <taxon>Bartonellaceae</taxon>
        <taxon>Bartonella</taxon>
    </lineage>
</organism>
<accession>E6Z164</accession>
<gene>
    <name evidence="1" type="ORF">BARSC_190123</name>
</gene>
<sequence length="38" mass="4277">MYIHTMLQAVIYADIKHSASLKIFFELGVGRCALCYGL</sequence>
<dbReference type="AlphaFoldDB" id="E6Z164"/>
<dbReference type="EMBL" id="FN645524">
    <property type="protein sequence ID" value="CBI82852.1"/>
    <property type="molecule type" value="Genomic_DNA"/>
</dbReference>
<protein>
    <submittedName>
        <fullName evidence="1">Uncharacterized protein</fullName>
    </submittedName>
</protein>